<keyword evidence="3" id="KW-1185">Reference proteome</keyword>
<accession>Q88GM2</accession>
<reference evidence="2 3" key="2">
    <citation type="journal article" date="2016" name="Environ. Microbiol.">
        <title>The revisited genome of Pseudomonas putida KT2440 enlightens its value as a robust metabolic chassis.</title>
        <authorList>
            <person name="Belda E."/>
            <person name="van Heck R.G."/>
            <person name="Lopez-Sanchez M.J."/>
            <person name="Cruveiller S."/>
            <person name="Barbe V."/>
            <person name="Fraser C."/>
            <person name="Klenk H.P."/>
            <person name="Petersen J."/>
            <person name="Morgat A."/>
            <person name="Nikel P.I."/>
            <person name="Vallenet D."/>
            <person name="Rouy Z."/>
            <person name="Sekowska A."/>
            <person name="Martins Dos Santos V.A."/>
            <person name="de Lorenzo V."/>
            <person name="Danchin A."/>
            <person name="Medigue C."/>
        </authorList>
    </citation>
    <scope>NUCLEOTIDE SEQUENCE [LARGE SCALE GENOMIC DNA]</scope>
    <source>
        <strain evidence="3">ATCC 47054 / DSM 6125 / CFBP 8728 / NCIMB 11950 / KT2440</strain>
    </source>
</reference>
<dbReference type="eggNOG" id="COG2849">
    <property type="taxonomic scope" value="Bacteria"/>
</dbReference>
<evidence type="ECO:0000256" key="1">
    <source>
        <dbReference type="SAM" id="MobiDB-lite"/>
    </source>
</evidence>
<evidence type="ECO:0000313" key="3">
    <source>
        <dbReference type="Proteomes" id="UP000000556"/>
    </source>
</evidence>
<dbReference type="Proteomes" id="UP000000556">
    <property type="component" value="Chromosome"/>
</dbReference>
<proteinExistence type="predicted"/>
<dbReference type="SUPFAM" id="SSF82185">
    <property type="entry name" value="Histone H3 K4-specific methyltransferase SET7/9 N-terminal domain"/>
    <property type="match status" value="2"/>
</dbReference>
<sequence>MCTAHCSIQGKTLESDKQGARSRRIGEALGSSEYRLSGFLHNLRYQPTHPSMANWNHCKSLTYNARLSRFKIGRCRYVDKEILVLLNARRFFALSAMTVASLSLTGCFTEEVDKRQTHEIQGLLYKIHADDPFTGRVTNYPISVLGLFSVGSCVIDFKKGLPDGEMRCSDNAGQLLGVGHFKAGKRDGEEEKFDAKTGKKVAEANWKQGLQDGLQEQFNPENGERILEVNYTAGKKDGRERAWDGQGQTLIADLEWENGKQTGFDNRGPDQHTYLAGKYHGPQKTLGLDGGRFYISQEQNYENGELHGTQKRIDARGNVTELSEFEYGKLRSRTMDEYNSFSGQHVHHVSRLAIKEDVNQYIASDLSNDGQEQYWDDEGHLLRELHWNKGRLISATAYTWVNGKKVGQYQGVARGGQPHQDDVVKHGQERIYDRNGELEAVLMWNAGVVVSTVVNLPADRRSQYPGKMAMIDRNWGWGSPVDEIPDFGEPSRSGGGGYAIDHVTIVDIPAPGQAVQASAPPASSPALATEESNDLDTCVQRRVDAVHAEDPEALIRADMLEEFEQDCK</sequence>
<organism evidence="2 3">
    <name type="scientific">Pseudomonas putida (strain ATCC 47054 / DSM 6125 / CFBP 8728 / NCIMB 11950 / KT2440)</name>
    <dbReference type="NCBI Taxonomy" id="160488"/>
    <lineage>
        <taxon>Bacteria</taxon>
        <taxon>Pseudomonadati</taxon>
        <taxon>Pseudomonadota</taxon>
        <taxon>Gammaproteobacteria</taxon>
        <taxon>Pseudomonadales</taxon>
        <taxon>Pseudomonadaceae</taxon>
        <taxon>Pseudomonas</taxon>
    </lineage>
</organism>
<dbReference type="AlphaFoldDB" id="Q88GM2"/>
<dbReference type="STRING" id="160488.PP_3699"/>
<evidence type="ECO:0000313" key="2">
    <source>
        <dbReference type="EMBL" id="AAN69296.1"/>
    </source>
</evidence>
<dbReference type="BioCyc" id="PPUT160488:G1G01-3948-MONOMER"/>
<reference evidence="2 3" key="1">
    <citation type="journal article" date="2002" name="Environ. Microbiol.">
        <title>Complete genome sequence and comparative analysis of the metabolically versatile Pseudomonas putida KT2440.</title>
        <authorList>
            <person name="Nelson K.E."/>
            <person name="Weinel C."/>
            <person name="Paulsen I.T."/>
            <person name="Dodson R.J."/>
            <person name="Hilbert H."/>
            <person name="Martins dos Santos V.A."/>
            <person name="Fouts D.E."/>
            <person name="Gill S.R."/>
            <person name="Pop M."/>
            <person name="Holmes M."/>
            <person name="Brinkac L."/>
            <person name="Beanan M."/>
            <person name="DeBoy R.T."/>
            <person name="Daugherty S."/>
            <person name="Kolonay J."/>
            <person name="Madupu R."/>
            <person name="Nelson W."/>
            <person name="White O."/>
            <person name="Peterson J."/>
            <person name="Khouri H."/>
            <person name="Hance I."/>
            <person name="Chris Lee P."/>
            <person name="Holtzapple E."/>
            <person name="Scanlan D."/>
            <person name="Tran K."/>
            <person name="Moazzez A."/>
            <person name="Utterback T."/>
            <person name="Rizzo M."/>
            <person name="Lee K."/>
            <person name="Kosack D."/>
            <person name="Moestl D."/>
            <person name="Wedler H."/>
            <person name="Lauber J."/>
            <person name="Stjepandic D."/>
            <person name="Hoheisel J."/>
            <person name="Straetz M."/>
            <person name="Heim S."/>
            <person name="Kiewitz C."/>
            <person name="Eisen J.A."/>
            <person name="Timmis K.N."/>
            <person name="Dusterhoft A."/>
            <person name="Tummler B."/>
            <person name="Fraser C.M."/>
        </authorList>
    </citation>
    <scope>NUCLEOTIDE SEQUENCE [LARGE SCALE GENOMIC DNA]</scope>
    <source>
        <strain evidence="3">ATCC 47054 / DSM 6125 / CFBP 8728 / NCIMB 11950 / KT2440</strain>
    </source>
</reference>
<dbReference type="OrthoDB" id="5941127at2"/>
<dbReference type="KEGG" id="ppu:PP_3699"/>
<dbReference type="Gene3D" id="2.20.110.10">
    <property type="entry name" value="Histone H3 K4-specific methyltransferase SET7/9 N-terminal domain"/>
    <property type="match status" value="1"/>
</dbReference>
<gene>
    <name evidence="2" type="ordered locus">PP_3699</name>
</gene>
<dbReference type="EMBL" id="AE015451">
    <property type="protein sequence ID" value="AAN69296.1"/>
    <property type="molecule type" value="Genomic_DNA"/>
</dbReference>
<protein>
    <submittedName>
        <fullName evidence="2">Uncharacterized protein</fullName>
    </submittedName>
</protein>
<name>Q88GM2_PSEPK</name>
<feature type="region of interest" description="Disordered" evidence="1">
    <location>
        <begin position="514"/>
        <end position="535"/>
    </location>
</feature>
<dbReference type="PaxDb" id="160488-PP_3699"/>
<dbReference type="PATRIC" id="fig|160488.4.peg.3943"/>
<dbReference type="HOGENOM" id="CLU_479704_0_0_6"/>
<feature type="compositionally biased region" description="Low complexity" evidence="1">
    <location>
        <begin position="514"/>
        <end position="528"/>
    </location>
</feature>